<dbReference type="STRING" id="3988.B9TFI5"/>
<dbReference type="PANTHER" id="PTHR43818:SF11">
    <property type="entry name" value="BCDNA.GH03377"/>
    <property type="match status" value="1"/>
</dbReference>
<dbReference type="GO" id="GO:0016491">
    <property type="term" value="F:oxidoreductase activity"/>
    <property type="evidence" value="ECO:0007669"/>
    <property type="project" value="UniProtKB-KW"/>
</dbReference>
<dbReference type="Gene3D" id="3.30.360.10">
    <property type="entry name" value="Dihydrodipicolinate Reductase, domain 2"/>
    <property type="match status" value="1"/>
</dbReference>
<dbReference type="AlphaFoldDB" id="B9TFI5"/>
<protein>
    <submittedName>
        <fullName evidence="5">Oxidoreductase, putative</fullName>
    </submittedName>
</protein>
<comment type="similarity">
    <text evidence="1">Belongs to the Gfo/Idh/MocA family.</text>
</comment>
<dbReference type="eggNOG" id="ENOG502R2NW">
    <property type="taxonomic scope" value="Eukaryota"/>
</dbReference>
<dbReference type="InterPro" id="IPR000683">
    <property type="entry name" value="Gfo/Idh/MocA-like_OxRdtase_N"/>
</dbReference>
<dbReference type="SUPFAM" id="SSF51735">
    <property type="entry name" value="NAD(P)-binding Rossmann-fold domains"/>
    <property type="match status" value="1"/>
</dbReference>
<dbReference type="InParanoid" id="B9TFI5"/>
<feature type="domain" description="Gfo/Idh/MocA-like oxidoreductase N-terminal" evidence="3">
    <location>
        <begin position="4"/>
        <end position="117"/>
    </location>
</feature>
<organism evidence="5 6">
    <name type="scientific">Ricinus communis</name>
    <name type="common">Castor bean</name>
    <dbReference type="NCBI Taxonomy" id="3988"/>
    <lineage>
        <taxon>Eukaryota</taxon>
        <taxon>Viridiplantae</taxon>
        <taxon>Streptophyta</taxon>
        <taxon>Embryophyta</taxon>
        <taxon>Tracheophyta</taxon>
        <taxon>Spermatophyta</taxon>
        <taxon>Magnoliopsida</taxon>
        <taxon>eudicotyledons</taxon>
        <taxon>Gunneridae</taxon>
        <taxon>Pentapetalae</taxon>
        <taxon>rosids</taxon>
        <taxon>fabids</taxon>
        <taxon>Malpighiales</taxon>
        <taxon>Euphorbiaceae</taxon>
        <taxon>Acalyphoideae</taxon>
        <taxon>Acalypheae</taxon>
        <taxon>Ricinus</taxon>
    </lineage>
</organism>
<dbReference type="InterPro" id="IPR055170">
    <property type="entry name" value="GFO_IDH_MocA-like_dom"/>
</dbReference>
<feature type="domain" description="GFO/IDH/MocA-like oxidoreductase" evidence="4">
    <location>
        <begin position="132"/>
        <end position="275"/>
    </location>
</feature>
<evidence type="ECO:0000259" key="4">
    <source>
        <dbReference type="Pfam" id="PF22725"/>
    </source>
</evidence>
<dbReference type="Pfam" id="PF01408">
    <property type="entry name" value="GFO_IDH_MocA"/>
    <property type="match status" value="1"/>
</dbReference>
<feature type="non-terminal residue" evidence="5">
    <location>
        <position position="331"/>
    </location>
</feature>
<dbReference type="EMBL" id="EQ979822">
    <property type="protein sequence ID" value="EEF25378.1"/>
    <property type="molecule type" value="Genomic_DNA"/>
</dbReference>
<keyword evidence="6" id="KW-1185">Reference proteome</keyword>
<evidence type="ECO:0000313" key="5">
    <source>
        <dbReference type="EMBL" id="EEF25378.1"/>
    </source>
</evidence>
<name>B9TFI5_RICCO</name>
<dbReference type="GO" id="GO:0000166">
    <property type="term" value="F:nucleotide binding"/>
    <property type="evidence" value="ECO:0007669"/>
    <property type="project" value="InterPro"/>
</dbReference>
<evidence type="ECO:0000256" key="2">
    <source>
        <dbReference type="ARBA" id="ARBA00023002"/>
    </source>
</evidence>
<accession>B9TFI5</accession>
<dbReference type="InterPro" id="IPR036291">
    <property type="entry name" value="NAD(P)-bd_dom_sf"/>
</dbReference>
<dbReference type="InterPro" id="IPR050463">
    <property type="entry name" value="Gfo/Idh/MocA_oxidrdct_glycsds"/>
</dbReference>
<gene>
    <name evidence="5" type="ORF">RCOM_1911500</name>
</gene>
<reference evidence="6" key="1">
    <citation type="journal article" date="2010" name="Nat. Biotechnol.">
        <title>Draft genome sequence of the oilseed species Ricinus communis.</title>
        <authorList>
            <person name="Chan A.P."/>
            <person name="Crabtree J."/>
            <person name="Zhao Q."/>
            <person name="Lorenzi H."/>
            <person name="Orvis J."/>
            <person name="Puiu D."/>
            <person name="Melake-Berhan A."/>
            <person name="Jones K.M."/>
            <person name="Redman J."/>
            <person name="Chen G."/>
            <person name="Cahoon E.B."/>
            <person name="Gedil M."/>
            <person name="Stanke M."/>
            <person name="Haas B.J."/>
            <person name="Wortman J.R."/>
            <person name="Fraser-Liggett C.M."/>
            <person name="Ravel J."/>
            <person name="Rabinowicz P.D."/>
        </authorList>
    </citation>
    <scope>NUCLEOTIDE SEQUENCE [LARGE SCALE GENOMIC DNA]</scope>
    <source>
        <strain evidence="6">cv. Hale</strain>
    </source>
</reference>
<dbReference type="SUPFAM" id="SSF55347">
    <property type="entry name" value="Glyceraldehyde-3-phosphate dehydrogenase-like, C-terminal domain"/>
    <property type="match status" value="1"/>
</dbReference>
<evidence type="ECO:0000313" key="6">
    <source>
        <dbReference type="Proteomes" id="UP000008311"/>
    </source>
</evidence>
<proteinExistence type="inferred from homology"/>
<dbReference type="Pfam" id="PF22725">
    <property type="entry name" value="GFO_IDH_MocA_C3"/>
    <property type="match status" value="1"/>
</dbReference>
<dbReference type="PANTHER" id="PTHR43818">
    <property type="entry name" value="BCDNA.GH03377"/>
    <property type="match status" value="1"/>
</dbReference>
<evidence type="ECO:0000259" key="3">
    <source>
        <dbReference type="Pfam" id="PF01408"/>
    </source>
</evidence>
<sequence>MTRKVGIIGANWSLKVHGSAWRLLPDVEVAAVCTAHRETAEAAAEAFGVPRAYWSVADMVADPDLDIIDVGSRPSFRYDMVMAALNAGKHVYDALPFAIDNECARAQRDLAAEKGLVGVVDAQFRWVPAAMHMQSLVAEGFLGEPLGFNVQLLQPLNHHDGLTYPYAAYPGGGVSPYQWLAESASGGSAWRNFGSHMVLMLMPLIGRVKAVTGTDVTGLKQWQLPDGSILTPDTADLGCGVLRMENGAVGTIQTSWVVADGPGIRVEIWGTRGRLLYVDPTFGDGISARLYAGRPTQTQFGAANGEWLETPAQFFEVPGTGFSKSNAPSYM</sequence>
<dbReference type="Proteomes" id="UP000008311">
    <property type="component" value="Unassembled WGS sequence"/>
</dbReference>
<keyword evidence="2" id="KW-0560">Oxidoreductase</keyword>
<evidence type="ECO:0000256" key="1">
    <source>
        <dbReference type="ARBA" id="ARBA00010928"/>
    </source>
</evidence>
<dbReference type="Gene3D" id="3.40.50.720">
    <property type="entry name" value="NAD(P)-binding Rossmann-like Domain"/>
    <property type="match status" value="1"/>
</dbReference>